<dbReference type="Proteomes" id="UP000233649">
    <property type="component" value="Unassembled WGS sequence"/>
</dbReference>
<keyword evidence="1" id="KW-0472">Membrane</keyword>
<accession>A0A2J1DS27</accession>
<reference evidence="2 3" key="1">
    <citation type="journal article" date="2017" name="FEMS Microbiol. Ecol.">
        <title>Reconstructed genomes of novel Dehalococcoides mccartyi strains from 1,2,3,4-tetrachlorodibenzo-p-dioxin-dechlorinating enrichment cultures reveal divergent reductive dehalogenase gene profiles.</title>
        <authorList>
            <person name="Dam H.T."/>
            <person name="Vollmers J."/>
            <person name="Kaster A.K."/>
            <person name="Haggblom M.M."/>
        </authorList>
    </citation>
    <scope>NUCLEOTIDE SEQUENCE [LARGE SCALE GENOMIC DNA]</scope>
    <source>
        <strain evidence="2 3">H1-3-2.001</strain>
    </source>
</reference>
<dbReference type="EMBL" id="PHFD01000401">
    <property type="protein sequence ID" value="PKH44935.1"/>
    <property type="molecule type" value="Genomic_DNA"/>
</dbReference>
<evidence type="ECO:0000313" key="3">
    <source>
        <dbReference type="Proteomes" id="UP000233649"/>
    </source>
</evidence>
<feature type="transmembrane region" description="Helical" evidence="1">
    <location>
        <begin position="6"/>
        <end position="24"/>
    </location>
</feature>
<evidence type="ECO:0000256" key="1">
    <source>
        <dbReference type="SAM" id="Phobius"/>
    </source>
</evidence>
<proteinExistence type="predicted"/>
<feature type="non-terminal residue" evidence="2">
    <location>
        <position position="25"/>
    </location>
</feature>
<keyword evidence="1" id="KW-0812">Transmembrane</keyword>
<keyword evidence="1" id="KW-1133">Transmembrane helix</keyword>
<sequence length="25" mass="2794">MDFEALITQGVAMLSEFNLLVLLIL</sequence>
<gene>
    <name evidence="2" type="ORF">CVH13_01685</name>
</gene>
<dbReference type="AlphaFoldDB" id="A0A2J1DS27"/>
<evidence type="ECO:0000313" key="2">
    <source>
        <dbReference type="EMBL" id="PKH44935.1"/>
    </source>
</evidence>
<comment type="caution">
    <text evidence="2">The sequence shown here is derived from an EMBL/GenBank/DDBJ whole genome shotgun (WGS) entry which is preliminary data.</text>
</comment>
<name>A0A2J1DS27_9CHLR</name>
<protein>
    <submittedName>
        <fullName evidence="2">Uncharacterized protein</fullName>
    </submittedName>
</protein>
<organism evidence="2 3">
    <name type="scientific">Dehalococcoides mccartyi</name>
    <dbReference type="NCBI Taxonomy" id="61435"/>
    <lineage>
        <taxon>Bacteria</taxon>
        <taxon>Bacillati</taxon>
        <taxon>Chloroflexota</taxon>
        <taxon>Dehalococcoidia</taxon>
        <taxon>Dehalococcoidales</taxon>
        <taxon>Dehalococcoidaceae</taxon>
        <taxon>Dehalococcoides</taxon>
    </lineage>
</organism>